<comment type="caution">
    <text evidence="4">The sequence shown here is derived from an EMBL/GenBank/DDBJ whole genome shotgun (WGS) entry which is preliminary data.</text>
</comment>
<dbReference type="InterPro" id="IPR001611">
    <property type="entry name" value="Leu-rich_rpt"/>
</dbReference>
<dbReference type="InterPro" id="IPR032675">
    <property type="entry name" value="LRR_dom_sf"/>
</dbReference>
<sequence length="294" mass="33337">MALQHYFKSANVCPERCSCDTDRDSAVNVQCGGRNLKRVPHTTKDEPVSLLNLSFNVLKTLEDDALLNYSSVKYLYIQHSQLFNINEKAFQGLENLTVVDLSNNRLTSISSNLFKDNHLLEKLILRSNDLSTLQWNKTLLNGPSSLSFLDLQSCKLSNISSVTFSLILNLKILDISRNELVLLNPDTLSSHRQLKDVNLENNRWKCGTEFEVLLCWMQSKVALSHNRTVKCLHKNGTWQIWTPENRSSLCCPTTIPSPTPSNKPDRSTTTNVNPTTPFEKETDNNCVLPWSLLI</sequence>
<name>A0A6L2PY04_COPFO</name>
<protein>
    <recommendedName>
        <fullName evidence="6">LRRNT domain-containing protein</fullName>
    </recommendedName>
</protein>
<evidence type="ECO:0000313" key="5">
    <source>
        <dbReference type="Proteomes" id="UP000502823"/>
    </source>
</evidence>
<evidence type="ECO:0008006" key="6">
    <source>
        <dbReference type="Google" id="ProtNLM"/>
    </source>
</evidence>
<reference evidence="5" key="1">
    <citation type="submission" date="2020-01" db="EMBL/GenBank/DDBJ databases">
        <title>Draft genome sequence of the Termite Coptotermes fromosanus.</title>
        <authorList>
            <person name="Itakura S."/>
            <person name="Yosikawa Y."/>
            <person name="Umezawa K."/>
        </authorList>
    </citation>
    <scope>NUCLEOTIDE SEQUENCE [LARGE SCALE GENOMIC DNA]</scope>
</reference>
<dbReference type="InParanoid" id="A0A6L2PY04"/>
<accession>A0A6L2PY04</accession>
<evidence type="ECO:0000256" key="2">
    <source>
        <dbReference type="ARBA" id="ARBA00022737"/>
    </source>
</evidence>
<evidence type="ECO:0000256" key="1">
    <source>
        <dbReference type="ARBA" id="ARBA00022614"/>
    </source>
</evidence>
<feature type="region of interest" description="Disordered" evidence="3">
    <location>
        <begin position="254"/>
        <end position="280"/>
    </location>
</feature>
<dbReference type="PROSITE" id="PS51450">
    <property type="entry name" value="LRR"/>
    <property type="match status" value="1"/>
</dbReference>
<dbReference type="GO" id="GO:0005615">
    <property type="term" value="C:extracellular space"/>
    <property type="evidence" value="ECO:0007669"/>
    <property type="project" value="TreeGrafter"/>
</dbReference>
<feature type="non-terminal residue" evidence="4">
    <location>
        <position position="294"/>
    </location>
</feature>
<dbReference type="Gene3D" id="3.80.10.10">
    <property type="entry name" value="Ribonuclease Inhibitor"/>
    <property type="match status" value="2"/>
</dbReference>
<dbReference type="PANTHER" id="PTHR45712:SF1">
    <property type="entry name" value="NEPHROCAN"/>
    <property type="match status" value="1"/>
</dbReference>
<keyword evidence="1" id="KW-0433">Leucine-rich repeat</keyword>
<dbReference type="Proteomes" id="UP000502823">
    <property type="component" value="Unassembled WGS sequence"/>
</dbReference>
<dbReference type="AlphaFoldDB" id="A0A6L2PY04"/>
<dbReference type="PANTHER" id="PTHR45712">
    <property type="entry name" value="AGAP008170-PA"/>
    <property type="match status" value="1"/>
</dbReference>
<dbReference type="PRINTS" id="PR00019">
    <property type="entry name" value="LEURICHRPT"/>
</dbReference>
<evidence type="ECO:0000256" key="3">
    <source>
        <dbReference type="SAM" id="MobiDB-lite"/>
    </source>
</evidence>
<gene>
    <name evidence="4" type="ORF">Cfor_03078</name>
</gene>
<dbReference type="InterPro" id="IPR050333">
    <property type="entry name" value="SLRP"/>
</dbReference>
<keyword evidence="2" id="KW-0677">Repeat</keyword>
<feature type="compositionally biased region" description="Polar residues" evidence="3">
    <location>
        <begin position="267"/>
        <end position="276"/>
    </location>
</feature>
<dbReference type="EMBL" id="BLKM01000501">
    <property type="protein sequence ID" value="GFG34667.1"/>
    <property type="molecule type" value="Genomic_DNA"/>
</dbReference>
<dbReference type="OrthoDB" id="4691307at2759"/>
<dbReference type="SMART" id="SM00369">
    <property type="entry name" value="LRR_TYP"/>
    <property type="match status" value="3"/>
</dbReference>
<dbReference type="InterPro" id="IPR003591">
    <property type="entry name" value="Leu-rich_rpt_typical-subtyp"/>
</dbReference>
<dbReference type="Pfam" id="PF13855">
    <property type="entry name" value="LRR_8"/>
    <property type="match status" value="2"/>
</dbReference>
<organism evidence="4 5">
    <name type="scientific">Coptotermes formosanus</name>
    <name type="common">Formosan subterranean termite</name>
    <dbReference type="NCBI Taxonomy" id="36987"/>
    <lineage>
        <taxon>Eukaryota</taxon>
        <taxon>Metazoa</taxon>
        <taxon>Ecdysozoa</taxon>
        <taxon>Arthropoda</taxon>
        <taxon>Hexapoda</taxon>
        <taxon>Insecta</taxon>
        <taxon>Pterygota</taxon>
        <taxon>Neoptera</taxon>
        <taxon>Polyneoptera</taxon>
        <taxon>Dictyoptera</taxon>
        <taxon>Blattodea</taxon>
        <taxon>Blattoidea</taxon>
        <taxon>Termitoidae</taxon>
        <taxon>Rhinotermitidae</taxon>
        <taxon>Coptotermes</taxon>
    </lineage>
</organism>
<keyword evidence="5" id="KW-1185">Reference proteome</keyword>
<dbReference type="SUPFAM" id="SSF52058">
    <property type="entry name" value="L domain-like"/>
    <property type="match status" value="1"/>
</dbReference>
<proteinExistence type="predicted"/>
<evidence type="ECO:0000313" key="4">
    <source>
        <dbReference type="EMBL" id="GFG34667.1"/>
    </source>
</evidence>